<evidence type="ECO:0000313" key="2">
    <source>
        <dbReference type="Proteomes" id="UP000254492"/>
    </source>
</evidence>
<keyword evidence="2" id="KW-1185">Reference proteome</keyword>
<sequence length="141" mass="16605">MSENELQAMETKLPEIYTNDGEIIPVTQLTEKDFENMDDRTLEEVNYMFKIASKAQKTAKKVIDKRLKDGHTFSRYVYKKRKIDKFDDDNNDFKEELVEKYGFDAVKVKTPNKLREKFGDVVNKDIEPHLVHGETNYATFE</sequence>
<evidence type="ECO:0008006" key="3">
    <source>
        <dbReference type="Google" id="ProtNLM"/>
    </source>
</evidence>
<gene>
    <name evidence="1" type="ORF">DWV05_00620</name>
</gene>
<proteinExistence type="predicted"/>
<dbReference type="RefSeq" id="WP_115470264.1">
    <property type="nucleotide sequence ID" value="NZ_BJEC01000030.1"/>
</dbReference>
<protein>
    <recommendedName>
        <fullName evidence="3">Phage protein</fullName>
    </recommendedName>
</protein>
<comment type="caution">
    <text evidence="1">The sequence shown here is derived from an EMBL/GenBank/DDBJ whole genome shotgun (WGS) entry which is preliminary data.</text>
</comment>
<reference evidence="1 2" key="1">
    <citation type="submission" date="2018-07" db="EMBL/GenBank/DDBJ databases">
        <title>Genome-based reclassification of Weissella jogaejeotgali as Weissella thailandensis.</title>
        <authorList>
            <person name="Chun J."/>
            <person name="Kim B.-Y."/>
            <person name="Kwak M.-J."/>
        </authorList>
    </citation>
    <scope>NUCLEOTIDE SEQUENCE [LARGE SCALE GENOMIC DNA]</scope>
    <source>
        <strain evidence="1 2">KCTC 3751</strain>
    </source>
</reference>
<accession>A0ABX9I6U8</accession>
<dbReference type="Proteomes" id="UP000254492">
    <property type="component" value="Unassembled WGS sequence"/>
</dbReference>
<evidence type="ECO:0000313" key="1">
    <source>
        <dbReference type="EMBL" id="RDS60440.1"/>
    </source>
</evidence>
<name>A0ABX9I6U8_9LACO</name>
<organism evidence="1 2">
    <name type="scientific">Weissella thailandensis</name>
    <dbReference type="NCBI Taxonomy" id="89061"/>
    <lineage>
        <taxon>Bacteria</taxon>
        <taxon>Bacillati</taxon>
        <taxon>Bacillota</taxon>
        <taxon>Bacilli</taxon>
        <taxon>Lactobacillales</taxon>
        <taxon>Lactobacillaceae</taxon>
        <taxon>Weissella</taxon>
    </lineage>
</organism>
<dbReference type="EMBL" id="QRAY01000001">
    <property type="protein sequence ID" value="RDS60440.1"/>
    <property type="molecule type" value="Genomic_DNA"/>
</dbReference>